<dbReference type="Proteomes" id="UP001465755">
    <property type="component" value="Unassembled WGS sequence"/>
</dbReference>
<dbReference type="PANTHER" id="PTHR23249:SF15">
    <property type="entry name" value="TRAFFICKING PROTEIN PARTICLE COMPLEX SUBUNIT 4"/>
    <property type="match status" value="1"/>
</dbReference>
<comment type="subunit">
    <text evidence="7">Part of the multisubunit transport protein particle (TRAPP) complex.</text>
</comment>
<accession>A0AAW1PBI7</accession>
<evidence type="ECO:0000256" key="2">
    <source>
        <dbReference type="ARBA" id="ARBA00022448"/>
    </source>
</evidence>
<comment type="caution">
    <text evidence="8">The sequence shown here is derived from an EMBL/GenBank/DDBJ whole genome shotgun (WGS) entry which is preliminary data.</text>
</comment>
<evidence type="ECO:0000256" key="3">
    <source>
        <dbReference type="ARBA" id="ARBA00022824"/>
    </source>
</evidence>
<keyword evidence="3 7" id="KW-0256">Endoplasmic reticulum</keyword>
<dbReference type="SUPFAM" id="SSF64356">
    <property type="entry name" value="SNARE-like"/>
    <property type="match status" value="1"/>
</dbReference>
<reference evidence="8 9" key="1">
    <citation type="journal article" date="2024" name="Nat. Commun.">
        <title>Phylogenomics reveals the evolutionary origins of lichenization in chlorophyte algae.</title>
        <authorList>
            <person name="Puginier C."/>
            <person name="Libourel C."/>
            <person name="Otte J."/>
            <person name="Skaloud P."/>
            <person name="Haon M."/>
            <person name="Grisel S."/>
            <person name="Petersen M."/>
            <person name="Berrin J.G."/>
            <person name="Delaux P.M."/>
            <person name="Dal Grande F."/>
            <person name="Keller J."/>
        </authorList>
    </citation>
    <scope>NUCLEOTIDE SEQUENCE [LARGE SCALE GENOMIC DNA]</scope>
    <source>
        <strain evidence="8 9">SAG 2036</strain>
    </source>
</reference>
<sequence>MPAIYTILIINKSGGLMFDRDFLPGISKTNGNDTLRLASIWHSVNAISTQLSPMPNCLGIELLQADTFDLHCFQALTGIKFLAMTEPQTPDVANLLRYTIYDLYADYALKNPFYEVDQRIKCELFDNHLNYTITGLHRRWGHPV</sequence>
<dbReference type="Pfam" id="PF04099">
    <property type="entry name" value="Sybindin"/>
    <property type="match status" value="1"/>
</dbReference>
<dbReference type="SMART" id="SM01399">
    <property type="entry name" value="Sybindin"/>
    <property type="match status" value="1"/>
</dbReference>
<keyword evidence="5 7" id="KW-0333">Golgi apparatus</keyword>
<keyword evidence="9" id="KW-1185">Reference proteome</keyword>
<comment type="subcellular location">
    <subcellularLocation>
        <location evidence="7">Endoplasmic reticulum</location>
    </subcellularLocation>
    <subcellularLocation>
        <location evidence="7">Golgi apparatus</location>
        <location evidence="7">cis-Golgi network</location>
    </subcellularLocation>
    <subcellularLocation>
        <location evidence="1">Golgi apparatus</location>
    </subcellularLocation>
</comment>
<keyword evidence="2 7" id="KW-0813">Transport</keyword>
<evidence type="ECO:0000256" key="4">
    <source>
        <dbReference type="ARBA" id="ARBA00022892"/>
    </source>
</evidence>
<comment type="similarity">
    <text evidence="6">Belongs to the TRAPP small subunits family. TRAPPC4 subfamily.</text>
</comment>
<dbReference type="GO" id="GO:0005794">
    <property type="term" value="C:Golgi apparatus"/>
    <property type="evidence" value="ECO:0007669"/>
    <property type="project" value="UniProtKB-SubCell"/>
</dbReference>
<dbReference type="GO" id="GO:0005783">
    <property type="term" value="C:endoplasmic reticulum"/>
    <property type="evidence" value="ECO:0007669"/>
    <property type="project" value="UniProtKB-SubCell"/>
</dbReference>
<dbReference type="CDD" id="cd14856">
    <property type="entry name" value="TRAPPC4_synbindin"/>
    <property type="match status" value="1"/>
</dbReference>
<evidence type="ECO:0000313" key="9">
    <source>
        <dbReference type="Proteomes" id="UP001465755"/>
    </source>
</evidence>
<evidence type="ECO:0000256" key="5">
    <source>
        <dbReference type="ARBA" id="ARBA00023034"/>
    </source>
</evidence>
<proteinExistence type="inferred from homology"/>
<name>A0AAW1PBI7_9CHLO</name>
<dbReference type="GO" id="GO:0006888">
    <property type="term" value="P:endoplasmic reticulum to Golgi vesicle-mediated transport"/>
    <property type="evidence" value="ECO:0007669"/>
    <property type="project" value="UniProtKB-UniRule"/>
</dbReference>
<evidence type="ECO:0000256" key="7">
    <source>
        <dbReference type="RuleBase" id="RU366065"/>
    </source>
</evidence>
<dbReference type="Gene3D" id="3.30.450.70">
    <property type="match status" value="1"/>
</dbReference>
<evidence type="ECO:0000313" key="8">
    <source>
        <dbReference type="EMBL" id="KAK9805407.1"/>
    </source>
</evidence>
<evidence type="ECO:0000256" key="1">
    <source>
        <dbReference type="ARBA" id="ARBA00004555"/>
    </source>
</evidence>
<dbReference type="InterPro" id="IPR011012">
    <property type="entry name" value="Longin-like_dom_sf"/>
</dbReference>
<dbReference type="PANTHER" id="PTHR23249">
    <property type="entry name" value="TRAFFICKING PROTEIN PARTICLE COMPLEX SUBUNIT"/>
    <property type="match status" value="1"/>
</dbReference>
<evidence type="ECO:0000256" key="6">
    <source>
        <dbReference type="ARBA" id="ARBA00038179"/>
    </source>
</evidence>
<dbReference type="InterPro" id="IPR007233">
    <property type="entry name" value="TRAPPC"/>
</dbReference>
<organism evidence="8 9">
    <name type="scientific">Symbiochloris irregularis</name>
    <dbReference type="NCBI Taxonomy" id="706552"/>
    <lineage>
        <taxon>Eukaryota</taxon>
        <taxon>Viridiplantae</taxon>
        <taxon>Chlorophyta</taxon>
        <taxon>core chlorophytes</taxon>
        <taxon>Trebouxiophyceae</taxon>
        <taxon>Trebouxiales</taxon>
        <taxon>Trebouxiaceae</taxon>
        <taxon>Symbiochloris</taxon>
    </lineage>
</organism>
<keyword evidence="4 7" id="KW-0931">ER-Golgi transport</keyword>
<gene>
    <name evidence="8" type="ORF">WJX73_002137</name>
</gene>
<dbReference type="AlphaFoldDB" id="A0AAW1PBI7"/>
<dbReference type="GO" id="GO:0030008">
    <property type="term" value="C:TRAPP complex"/>
    <property type="evidence" value="ECO:0007669"/>
    <property type="project" value="UniProtKB-UniRule"/>
</dbReference>
<protein>
    <recommendedName>
        <fullName evidence="7">Trafficking protein particle complex subunit</fullName>
    </recommendedName>
</protein>
<dbReference type="EMBL" id="JALJOQ010000043">
    <property type="protein sequence ID" value="KAK9805407.1"/>
    <property type="molecule type" value="Genomic_DNA"/>
</dbReference>